<comment type="caution">
    <text evidence="2">The sequence shown here is derived from an EMBL/GenBank/DDBJ whole genome shotgun (WGS) entry which is preliminary data.</text>
</comment>
<gene>
    <name evidence="2" type="ORF">OCU04_009576</name>
</gene>
<dbReference type="EMBL" id="JAPEIS010000011">
    <property type="protein sequence ID" value="KAJ8061780.1"/>
    <property type="molecule type" value="Genomic_DNA"/>
</dbReference>
<feature type="transmembrane region" description="Helical" evidence="1">
    <location>
        <begin position="12"/>
        <end position="34"/>
    </location>
</feature>
<dbReference type="Proteomes" id="UP001152300">
    <property type="component" value="Unassembled WGS sequence"/>
</dbReference>
<evidence type="ECO:0000313" key="2">
    <source>
        <dbReference type="EMBL" id="KAJ8061780.1"/>
    </source>
</evidence>
<protein>
    <submittedName>
        <fullName evidence="2">Uncharacterized protein</fullName>
    </submittedName>
</protein>
<name>A0A9X0AFH9_9HELO</name>
<keyword evidence="1" id="KW-1133">Transmembrane helix</keyword>
<reference evidence="2" key="1">
    <citation type="submission" date="2022-11" db="EMBL/GenBank/DDBJ databases">
        <title>Genome Resource of Sclerotinia nivalis Strain SnTB1, a Plant Pathogen Isolated from American Ginseng.</title>
        <authorList>
            <person name="Fan S."/>
        </authorList>
    </citation>
    <scope>NUCLEOTIDE SEQUENCE</scope>
    <source>
        <strain evidence="2">SnTB1</strain>
    </source>
</reference>
<keyword evidence="1" id="KW-0472">Membrane</keyword>
<dbReference type="PROSITE" id="PS51257">
    <property type="entry name" value="PROKAR_LIPOPROTEIN"/>
    <property type="match status" value="1"/>
</dbReference>
<accession>A0A9X0AFH9</accession>
<proteinExistence type="predicted"/>
<dbReference type="AlphaFoldDB" id="A0A9X0AFH9"/>
<evidence type="ECO:0000313" key="3">
    <source>
        <dbReference type="Proteomes" id="UP001152300"/>
    </source>
</evidence>
<keyword evidence="3" id="KW-1185">Reference proteome</keyword>
<organism evidence="2 3">
    <name type="scientific">Sclerotinia nivalis</name>
    <dbReference type="NCBI Taxonomy" id="352851"/>
    <lineage>
        <taxon>Eukaryota</taxon>
        <taxon>Fungi</taxon>
        <taxon>Dikarya</taxon>
        <taxon>Ascomycota</taxon>
        <taxon>Pezizomycotina</taxon>
        <taxon>Leotiomycetes</taxon>
        <taxon>Helotiales</taxon>
        <taxon>Sclerotiniaceae</taxon>
        <taxon>Sclerotinia</taxon>
    </lineage>
</organism>
<keyword evidence="1" id="KW-0812">Transmembrane</keyword>
<evidence type="ECO:0000256" key="1">
    <source>
        <dbReference type="SAM" id="Phobius"/>
    </source>
</evidence>
<sequence>MSMAWKFTVSGVFILGALAVACGVARMYFFIVFLSPKLAFTMSLDADDKLSASLSSSFTKSSSLQASSVFSWSGAWWN</sequence>